<evidence type="ECO:0000256" key="2">
    <source>
        <dbReference type="SAM" id="Phobius"/>
    </source>
</evidence>
<dbReference type="RefSeq" id="WP_254158326.1">
    <property type="nucleotide sequence ID" value="NZ_CP100355.1"/>
</dbReference>
<keyword evidence="2" id="KW-1133">Transmembrane helix</keyword>
<dbReference type="GeneID" id="73288488"/>
<keyword evidence="4" id="KW-1185">Reference proteome</keyword>
<proteinExistence type="predicted"/>
<protein>
    <submittedName>
        <fullName evidence="3">Uncharacterized protein</fullName>
    </submittedName>
</protein>
<dbReference type="KEGG" id="sawl:NGM29_00540"/>
<evidence type="ECO:0000256" key="1">
    <source>
        <dbReference type="SAM" id="MobiDB-lite"/>
    </source>
</evidence>
<sequence>MRSEIVLAVLAVLTALAVLAVLTALAVLAVLTALAVLASLEGRWSRLAVTGRKFGGELGQDSTWSFHSPIPEGSRWT</sequence>
<accession>A0A9E7NAG1</accession>
<keyword evidence="2" id="KW-0812">Transmembrane</keyword>
<reference evidence="3" key="1">
    <citation type="submission" date="2022-06" db="EMBL/GenBank/DDBJ databases">
        <title>Diverse halophilic archaea isolated from saline environments.</title>
        <authorList>
            <person name="Cui H.-L."/>
        </authorList>
    </citation>
    <scope>NUCLEOTIDE SEQUENCE</scope>
    <source>
        <strain evidence="3">WLHS1</strain>
    </source>
</reference>
<name>A0A9E7NAG1_9EURY</name>
<evidence type="ECO:0000313" key="3">
    <source>
        <dbReference type="EMBL" id="UTF53806.1"/>
    </source>
</evidence>
<dbReference type="EMBL" id="CP100355">
    <property type="protein sequence ID" value="UTF53806.1"/>
    <property type="molecule type" value="Genomic_DNA"/>
</dbReference>
<keyword evidence="2" id="KW-0472">Membrane</keyword>
<gene>
    <name evidence="3" type="ORF">NGM29_00540</name>
</gene>
<evidence type="ECO:0000313" key="4">
    <source>
        <dbReference type="Proteomes" id="UP001056855"/>
    </source>
</evidence>
<feature type="transmembrane region" description="Helical" evidence="2">
    <location>
        <begin position="6"/>
        <end position="37"/>
    </location>
</feature>
<organism evidence="3 4">
    <name type="scientific">Natronosalvus rutilus</name>
    <dbReference type="NCBI Taxonomy" id="2953753"/>
    <lineage>
        <taxon>Archaea</taxon>
        <taxon>Methanobacteriati</taxon>
        <taxon>Methanobacteriota</taxon>
        <taxon>Stenosarchaea group</taxon>
        <taxon>Halobacteria</taxon>
        <taxon>Halobacteriales</taxon>
        <taxon>Natrialbaceae</taxon>
        <taxon>Natronosalvus</taxon>
    </lineage>
</organism>
<dbReference type="Proteomes" id="UP001056855">
    <property type="component" value="Chromosome"/>
</dbReference>
<feature type="region of interest" description="Disordered" evidence="1">
    <location>
        <begin position="55"/>
        <end position="77"/>
    </location>
</feature>
<dbReference type="AlphaFoldDB" id="A0A9E7NAG1"/>